<protein>
    <submittedName>
        <fullName evidence="1">Uncharacterized protein</fullName>
    </submittedName>
</protein>
<reference evidence="1 2" key="1">
    <citation type="submission" date="2004-11" db="EMBL/GenBank/DDBJ databases">
        <title>Complete genome sequence of Thermus thermophilus HB8.</title>
        <authorList>
            <person name="Masui R."/>
            <person name="Kurokawa K."/>
            <person name="Nakagawa N."/>
            <person name="Tokunaga F."/>
            <person name="Koyama Y."/>
            <person name="Shibata T."/>
            <person name="Oshima T."/>
            <person name="Yokoyama S."/>
            <person name="Yasunaga T."/>
            <person name="Kuramitsu S."/>
        </authorList>
    </citation>
    <scope>NUCLEOTIDE SEQUENCE [LARGE SCALE GENOMIC DNA]</scope>
    <source>
        <strain evidence="2">ATCC 27634 / DSM 579 / HB8</strain>
        <plasmid evidence="1 2">pTT8</plasmid>
    </source>
</reference>
<evidence type="ECO:0000313" key="1">
    <source>
        <dbReference type="EMBL" id="BAD72051.1"/>
    </source>
</evidence>
<name>Q5SGN0_THET8</name>
<accession>Q5SGN0</accession>
<dbReference type="HOGENOM" id="CLU_1115350_0_0_0"/>
<dbReference type="EnsemblBacteria" id="BAD72051">
    <property type="protein sequence ID" value="BAD72051"/>
    <property type="gene ID" value="BAD72051"/>
</dbReference>
<keyword evidence="2" id="KW-1185">Reference proteome</keyword>
<dbReference type="eggNOG" id="ENOG503455E">
    <property type="taxonomic scope" value="Bacteria"/>
</dbReference>
<sequence length="249" mass="27870">MGQNHAIGCGPVSVLRILEVYRQRGLEGIPWDITLRLPKDDLSFSGYSVTVPGSARIPSGLPQWAQLALWPVKLTTQNGKNIYNAWISQALNGKQAGLDQAVLPKDYAPGANRWLADNGLPVRVTGAYLRDFDASFLLNPYIPITGPIAWVSYTQYTWTTNGLLKDTIGNRDLPAVVLYDSAQIRSGSSYYLHYAPAYRYRVVEYWDWSANFATVDNGKEGLSPRPFGPIEIYLSDYYDLSNGVWRISR</sequence>
<keyword evidence="1" id="KW-0614">Plasmid</keyword>
<evidence type="ECO:0000313" key="2">
    <source>
        <dbReference type="Proteomes" id="UP000000532"/>
    </source>
</evidence>
<organism evidence="1 2">
    <name type="scientific">Thermus thermophilus (strain ATCC 27634 / DSM 579 / HB8)</name>
    <dbReference type="NCBI Taxonomy" id="300852"/>
    <lineage>
        <taxon>Bacteria</taxon>
        <taxon>Thermotogati</taxon>
        <taxon>Deinococcota</taxon>
        <taxon>Deinococci</taxon>
        <taxon>Thermales</taxon>
        <taxon>Thermaceae</taxon>
        <taxon>Thermus</taxon>
    </lineage>
</organism>
<gene>
    <name evidence="1" type="ordered locus">TTHC004</name>
</gene>
<dbReference type="Proteomes" id="UP000000532">
    <property type="component" value="Plasmid pTT8"/>
</dbReference>
<geneLocation type="plasmid" evidence="1 2">
    <name>pTT8</name>
</geneLocation>
<dbReference type="PATRIC" id="fig|300852.9.peg.2210"/>
<dbReference type="AlphaFoldDB" id="Q5SGN0"/>
<dbReference type="EMBL" id="AP008228">
    <property type="protein sequence ID" value="BAD72051.1"/>
    <property type="molecule type" value="Genomic_DNA"/>
</dbReference>
<proteinExistence type="predicted"/>
<dbReference type="KEGG" id="ttj:TTHC004"/>